<keyword evidence="3" id="KW-1185">Reference proteome</keyword>
<name>A0AA96LCX4_9BACL</name>
<dbReference type="PANTHER" id="PTHR37017">
    <property type="entry name" value="AB HYDROLASE-1 DOMAIN-CONTAINING PROTEIN-RELATED"/>
    <property type="match status" value="1"/>
</dbReference>
<sequence length="249" mass="27263">MKERKQEEGEYGLVFVHGAGLRSEVWEGVVKNLGLPYLLADLPRRNEPVEARGELTLEDYAASLREQIRAWPVPRVVLVAHSLGGVVALRAASGLEDRLAGFAAVGAAIPRDGGSFVSALPWPKRLILSVVLKKMGTRPPESMIRAGLCSDLAPEQASKVVKAFVPEAVRAYTDRCEAAVPSVPRLYMKLTKDKEFSSSLQDRMIRHLQPNRVAELATGHLPMLSDPDGLRRVLEHFLAEEVMPSGVLA</sequence>
<dbReference type="InterPro" id="IPR052897">
    <property type="entry name" value="Sec-Metab_Biosynth_Hydrolase"/>
</dbReference>
<evidence type="ECO:0000313" key="3">
    <source>
        <dbReference type="Proteomes" id="UP001305702"/>
    </source>
</evidence>
<organism evidence="2 3">
    <name type="scientific">Paenibacillus aurantius</name>
    <dbReference type="NCBI Taxonomy" id="2918900"/>
    <lineage>
        <taxon>Bacteria</taxon>
        <taxon>Bacillati</taxon>
        <taxon>Bacillota</taxon>
        <taxon>Bacilli</taxon>
        <taxon>Bacillales</taxon>
        <taxon>Paenibacillaceae</taxon>
        <taxon>Paenibacillus</taxon>
    </lineage>
</organism>
<gene>
    <name evidence="2" type="ORF">MJA45_25235</name>
</gene>
<dbReference type="Gene3D" id="3.40.50.1820">
    <property type="entry name" value="alpha/beta hydrolase"/>
    <property type="match status" value="1"/>
</dbReference>
<dbReference type="GO" id="GO:0016787">
    <property type="term" value="F:hydrolase activity"/>
    <property type="evidence" value="ECO:0007669"/>
    <property type="project" value="UniProtKB-KW"/>
</dbReference>
<feature type="domain" description="AB hydrolase-1" evidence="1">
    <location>
        <begin position="13"/>
        <end position="231"/>
    </location>
</feature>
<dbReference type="SUPFAM" id="SSF53474">
    <property type="entry name" value="alpha/beta-Hydrolases"/>
    <property type="match status" value="1"/>
</dbReference>
<dbReference type="EMBL" id="CP130318">
    <property type="protein sequence ID" value="WNQ10883.1"/>
    <property type="molecule type" value="Genomic_DNA"/>
</dbReference>
<dbReference type="InterPro" id="IPR000073">
    <property type="entry name" value="AB_hydrolase_1"/>
</dbReference>
<dbReference type="RefSeq" id="WP_315604658.1">
    <property type="nucleotide sequence ID" value="NZ_CP130318.1"/>
</dbReference>
<evidence type="ECO:0000313" key="2">
    <source>
        <dbReference type="EMBL" id="WNQ10883.1"/>
    </source>
</evidence>
<dbReference type="InterPro" id="IPR029058">
    <property type="entry name" value="AB_hydrolase_fold"/>
</dbReference>
<dbReference type="PANTHER" id="PTHR37017:SF11">
    <property type="entry name" value="ESTERASE_LIPASE_THIOESTERASE DOMAIN-CONTAINING PROTEIN"/>
    <property type="match status" value="1"/>
</dbReference>
<proteinExistence type="predicted"/>
<accession>A0AA96LCX4</accession>
<evidence type="ECO:0000259" key="1">
    <source>
        <dbReference type="Pfam" id="PF12697"/>
    </source>
</evidence>
<reference evidence="2 3" key="1">
    <citation type="submission" date="2022-02" db="EMBL/GenBank/DDBJ databases">
        <title>Paenibacillus sp. MBLB1776 Whole Genome Shotgun Sequencing.</title>
        <authorList>
            <person name="Hwang C.Y."/>
            <person name="Cho E.-S."/>
            <person name="Seo M.-J."/>
        </authorList>
    </citation>
    <scope>NUCLEOTIDE SEQUENCE [LARGE SCALE GENOMIC DNA]</scope>
    <source>
        <strain evidence="2 3">MBLB1776</strain>
    </source>
</reference>
<dbReference type="AlphaFoldDB" id="A0AA96LCX4"/>
<protein>
    <submittedName>
        <fullName evidence="2">Alpha/beta hydrolase</fullName>
    </submittedName>
</protein>
<dbReference type="Proteomes" id="UP001305702">
    <property type="component" value="Chromosome"/>
</dbReference>
<dbReference type="KEGG" id="paun:MJA45_25235"/>
<dbReference type="Pfam" id="PF12697">
    <property type="entry name" value="Abhydrolase_6"/>
    <property type="match status" value="1"/>
</dbReference>
<keyword evidence="2" id="KW-0378">Hydrolase</keyword>